<feature type="non-terminal residue" evidence="5">
    <location>
        <position position="190"/>
    </location>
</feature>
<sequence>MSDSLIGKKVLIHCYKHNGTIHRCWSKGFILDENDDHFISINNRTLVTEADGRMWHTREPAICYFPKKKWYNVICMIRKTGVYYYCNIASPTLYDGEALKYIDYDLDLKVFPDGNYRILDEEEYKQHARAMNYSKELDQILKKQLQILIDLAIKKEGPFSEDFTKHWYHVYEDLTFTKERLPKTKNRFQR</sequence>
<keyword evidence="3" id="KW-0460">Magnesium</keyword>
<reference evidence="5" key="2">
    <citation type="submission" date="2021-04" db="EMBL/GenBank/DDBJ databases">
        <authorList>
            <person name="Gilroy R."/>
        </authorList>
    </citation>
    <scope>NUCLEOTIDE SEQUENCE</scope>
    <source>
        <strain evidence="5">ChiGjej1B1-14440</strain>
    </source>
</reference>
<dbReference type="EMBL" id="DXET01000040">
    <property type="protein sequence ID" value="HIX80655.1"/>
    <property type="molecule type" value="Genomic_DNA"/>
</dbReference>
<dbReference type="GO" id="GO:0016787">
    <property type="term" value="F:hydrolase activity"/>
    <property type="evidence" value="ECO:0007669"/>
    <property type="project" value="UniProtKB-KW"/>
</dbReference>
<reference evidence="5" key="1">
    <citation type="journal article" date="2021" name="PeerJ">
        <title>Extensive microbial diversity within the chicken gut microbiome revealed by metagenomics and culture.</title>
        <authorList>
            <person name="Gilroy R."/>
            <person name="Ravi A."/>
            <person name="Getino M."/>
            <person name="Pursley I."/>
            <person name="Horton D.L."/>
            <person name="Alikhan N.F."/>
            <person name="Baker D."/>
            <person name="Gharbi K."/>
            <person name="Hall N."/>
            <person name="Watson M."/>
            <person name="Adriaenssens E.M."/>
            <person name="Foster-Nyarko E."/>
            <person name="Jarju S."/>
            <person name="Secka A."/>
            <person name="Antonio M."/>
            <person name="Oren A."/>
            <person name="Chaudhuri R.R."/>
            <person name="La Ragione R."/>
            <person name="Hildebrand F."/>
            <person name="Pallen M.J."/>
        </authorList>
    </citation>
    <scope>NUCLEOTIDE SEQUENCE</scope>
    <source>
        <strain evidence="5">ChiGjej1B1-14440</strain>
    </source>
</reference>
<evidence type="ECO:0000256" key="1">
    <source>
        <dbReference type="ARBA" id="ARBA00022723"/>
    </source>
</evidence>
<dbReference type="PIRSF" id="PIRSF028345">
    <property type="entry name" value="UCP028345"/>
    <property type="match status" value="1"/>
</dbReference>
<dbReference type="InterPro" id="IPR016882">
    <property type="entry name" value="SA1684"/>
</dbReference>
<accession>A0A9D1XK27</accession>
<protein>
    <submittedName>
        <fullName evidence="5">DUF402 domain-containing protein</fullName>
    </submittedName>
</protein>
<comment type="caution">
    <text evidence="5">The sequence shown here is derived from an EMBL/GenBank/DDBJ whole genome shotgun (WGS) entry which is preliminary data.</text>
</comment>
<dbReference type="AlphaFoldDB" id="A0A9D1XK27"/>
<feature type="domain" description="DUF402" evidence="4">
    <location>
        <begin position="18"/>
        <end position="153"/>
    </location>
</feature>
<evidence type="ECO:0000259" key="4">
    <source>
        <dbReference type="Pfam" id="PF04167"/>
    </source>
</evidence>
<proteinExistence type="predicted"/>
<organism evidence="5 6">
    <name type="scientific">Candidatus Erysipelatoclostridium merdavium</name>
    <dbReference type="NCBI Taxonomy" id="2838566"/>
    <lineage>
        <taxon>Bacteria</taxon>
        <taxon>Bacillati</taxon>
        <taxon>Bacillota</taxon>
        <taxon>Erysipelotrichia</taxon>
        <taxon>Erysipelotrichales</taxon>
        <taxon>Erysipelotrichales incertae sedis</taxon>
    </lineage>
</organism>
<dbReference type="Gene3D" id="2.40.380.10">
    <property type="entry name" value="FomD-like"/>
    <property type="match status" value="1"/>
</dbReference>
<evidence type="ECO:0000313" key="6">
    <source>
        <dbReference type="Proteomes" id="UP000886724"/>
    </source>
</evidence>
<dbReference type="InterPro" id="IPR035930">
    <property type="entry name" value="FomD-like_sf"/>
</dbReference>
<dbReference type="InterPro" id="IPR050212">
    <property type="entry name" value="Ntdp-like"/>
</dbReference>
<dbReference type="NCBIfam" id="NF010183">
    <property type="entry name" value="PRK13662.1"/>
    <property type="match status" value="1"/>
</dbReference>
<keyword evidence="2" id="KW-0378">Hydrolase</keyword>
<dbReference type="InterPro" id="IPR007295">
    <property type="entry name" value="DUF402"/>
</dbReference>
<dbReference type="GO" id="GO:0046872">
    <property type="term" value="F:metal ion binding"/>
    <property type="evidence" value="ECO:0007669"/>
    <property type="project" value="UniProtKB-KW"/>
</dbReference>
<evidence type="ECO:0000256" key="2">
    <source>
        <dbReference type="ARBA" id="ARBA00022801"/>
    </source>
</evidence>
<evidence type="ECO:0000313" key="5">
    <source>
        <dbReference type="EMBL" id="HIX80655.1"/>
    </source>
</evidence>
<gene>
    <name evidence="5" type="ORF">H9980_01630</name>
</gene>
<dbReference type="Pfam" id="PF04167">
    <property type="entry name" value="DUF402"/>
    <property type="match status" value="1"/>
</dbReference>
<dbReference type="PANTHER" id="PTHR39159:SF1">
    <property type="entry name" value="UPF0374 PROTEIN YGAC"/>
    <property type="match status" value="1"/>
</dbReference>
<dbReference type="SUPFAM" id="SSF159234">
    <property type="entry name" value="FomD-like"/>
    <property type="match status" value="1"/>
</dbReference>
<evidence type="ECO:0000256" key="3">
    <source>
        <dbReference type="ARBA" id="ARBA00022842"/>
    </source>
</evidence>
<dbReference type="PANTHER" id="PTHR39159">
    <property type="match status" value="1"/>
</dbReference>
<dbReference type="Proteomes" id="UP000886724">
    <property type="component" value="Unassembled WGS sequence"/>
</dbReference>
<keyword evidence="1" id="KW-0479">Metal-binding</keyword>
<name>A0A9D1XK27_9FIRM</name>